<organism evidence="6 7">
    <name type="scientific">Striga hermonthica</name>
    <name type="common">Purple witchweed</name>
    <name type="synonym">Buchnera hermonthica</name>
    <dbReference type="NCBI Taxonomy" id="68872"/>
    <lineage>
        <taxon>Eukaryota</taxon>
        <taxon>Viridiplantae</taxon>
        <taxon>Streptophyta</taxon>
        <taxon>Embryophyta</taxon>
        <taxon>Tracheophyta</taxon>
        <taxon>Spermatophyta</taxon>
        <taxon>Magnoliopsida</taxon>
        <taxon>eudicotyledons</taxon>
        <taxon>Gunneridae</taxon>
        <taxon>Pentapetalae</taxon>
        <taxon>asterids</taxon>
        <taxon>lamiids</taxon>
        <taxon>Lamiales</taxon>
        <taxon>Orobanchaceae</taxon>
        <taxon>Buchnereae</taxon>
        <taxon>Striga</taxon>
    </lineage>
</organism>
<dbReference type="GO" id="GO:0000124">
    <property type="term" value="C:SAGA complex"/>
    <property type="evidence" value="ECO:0007669"/>
    <property type="project" value="TreeGrafter"/>
</dbReference>
<evidence type="ECO:0008006" key="8">
    <source>
        <dbReference type="Google" id="ProtNLM"/>
    </source>
</evidence>
<dbReference type="InterPro" id="IPR024738">
    <property type="entry name" value="Hfi1/Tada1"/>
</dbReference>
<dbReference type="GO" id="GO:0003713">
    <property type="term" value="F:transcription coactivator activity"/>
    <property type="evidence" value="ECO:0007669"/>
    <property type="project" value="TreeGrafter"/>
</dbReference>
<evidence type="ECO:0000256" key="1">
    <source>
        <dbReference type="ARBA" id="ARBA00004123"/>
    </source>
</evidence>
<evidence type="ECO:0000256" key="2">
    <source>
        <dbReference type="ARBA" id="ARBA00023015"/>
    </source>
</evidence>
<keyword evidence="2" id="KW-0805">Transcription regulation</keyword>
<dbReference type="EMBL" id="CACSLK010000984">
    <property type="protein sequence ID" value="CAA0806832.1"/>
    <property type="molecule type" value="Genomic_DNA"/>
</dbReference>
<proteinExistence type="predicted"/>
<feature type="region of interest" description="Disordered" evidence="5">
    <location>
        <begin position="164"/>
        <end position="183"/>
    </location>
</feature>
<protein>
    <recommendedName>
        <fullName evidence="8">Transcriptional coactivator Hfi1/Transcriptional adapter 1</fullName>
    </recommendedName>
</protein>
<name>A0A9N7R286_STRHE</name>
<dbReference type="Proteomes" id="UP001153555">
    <property type="component" value="Unassembled WGS sequence"/>
</dbReference>
<dbReference type="OrthoDB" id="10264870at2759"/>
<comment type="subcellular location">
    <subcellularLocation>
        <location evidence="1">Nucleus</location>
    </subcellularLocation>
</comment>
<dbReference type="GO" id="GO:0005634">
    <property type="term" value="C:nucleus"/>
    <property type="evidence" value="ECO:0007669"/>
    <property type="project" value="UniProtKB-SubCell"/>
</dbReference>
<dbReference type="Pfam" id="PF12767">
    <property type="entry name" value="SAGA-Tad1"/>
    <property type="match status" value="1"/>
</dbReference>
<sequence>MHPSRQHSRINLAELKAQIVKKLGPDRSKQYFHYLNSFLSLKLKKDEFNNLCLKILGRENIPLHNHLIRSILKNACTSRTPPPSRDHISKPGIQINGKDTTSNGGDMLLPVSPKKARTGWRDRRSGDRRSSLGLNGKTNFAPQLLSENGVCKLSVLRCSTGFSAPSCSKQDEPGLDEPSSLPRSPIRAPLGVPFCPVSSGGARRAQTGSAGHTGSFSKDGVFWDSLTLRERMEHIALGEGLEGVSLDSANLLNHGLDSYMRRLIRSCVDLMGPSRGREVTRNSIIMNKQCGYQKMVNGIRPGYQNLVQCTGKALEVEEQRKNCPAISLRDFRVAMELNPQKLGEDWPLLLEKICINAFEE</sequence>
<dbReference type="PANTHER" id="PTHR21277">
    <property type="entry name" value="TRANSCRIPTIONAL ADAPTER 1"/>
    <property type="match status" value="1"/>
</dbReference>
<evidence type="ECO:0000256" key="5">
    <source>
        <dbReference type="SAM" id="MobiDB-lite"/>
    </source>
</evidence>
<evidence type="ECO:0000256" key="3">
    <source>
        <dbReference type="ARBA" id="ARBA00023163"/>
    </source>
</evidence>
<evidence type="ECO:0000256" key="4">
    <source>
        <dbReference type="ARBA" id="ARBA00023242"/>
    </source>
</evidence>
<dbReference type="CDD" id="cd22933">
    <property type="entry name" value="HFD_HFI1"/>
    <property type="match status" value="1"/>
</dbReference>
<dbReference type="PANTHER" id="PTHR21277:SF5">
    <property type="entry name" value="TRANSCRIPTIONAL ADAPTER 1"/>
    <property type="match status" value="1"/>
</dbReference>
<evidence type="ECO:0000313" key="7">
    <source>
        <dbReference type="Proteomes" id="UP001153555"/>
    </source>
</evidence>
<evidence type="ECO:0000313" key="6">
    <source>
        <dbReference type="EMBL" id="CAA0806832.1"/>
    </source>
</evidence>
<dbReference type="GO" id="GO:0006357">
    <property type="term" value="P:regulation of transcription by RNA polymerase II"/>
    <property type="evidence" value="ECO:0007669"/>
    <property type="project" value="TreeGrafter"/>
</dbReference>
<feature type="compositionally biased region" description="Basic and acidic residues" evidence="5">
    <location>
        <begin position="119"/>
        <end position="130"/>
    </location>
</feature>
<feature type="region of interest" description="Disordered" evidence="5">
    <location>
        <begin position="78"/>
        <end position="138"/>
    </location>
</feature>
<reference evidence="6" key="1">
    <citation type="submission" date="2019-12" db="EMBL/GenBank/DDBJ databases">
        <authorList>
            <person name="Scholes J."/>
        </authorList>
    </citation>
    <scope>NUCLEOTIDE SEQUENCE</scope>
</reference>
<dbReference type="AlphaFoldDB" id="A0A9N7R286"/>
<comment type="caution">
    <text evidence="6">The sequence shown here is derived from an EMBL/GenBank/DDBJ whole genome shotgun (WGS) entry which is preliminary data.</text>
</comment>
<keyword evidence="3" id="KW-0804">Transcription</keyword>
<keyword evidence="4" id="KW-0539">Nucleus</keyword>
<gene>
    <name evidence="6" type="ORF">SHERM_09713</name>
</gene>
<keyword evidence="7" id="KW-1185">Reference proteome</keyword>
<accession>A0A9N7R286</accession>